<dbReference type="InterPro" id="IPR027038">
    <property type="entry name" value="RanGap"/>
</dbReference>
<dbReference type="GO" id="GO:0048471">
    <property type="term" value="C:perinuclear region of cytoplasm"/>
    <property type="evidence" value="ECO:0007669"/>
    <property type="project" value="TreeGrafter"/>
</dbReference>
<comment type="caution">
    <text evidence="4">The sequence shown here is derived from an EMBL/GenBank/DDBJ whole genome shotgun (WGS) entry which is preliminary data.</text>
</comment>
<organism evidence="4 5">
    <name type="scientific">Saccharothrix variisporea</name>
    <dbReference type="NCBI Taxonomy" id="543527"/>
    <lineage>
        <taxon>Bacteria</taxon>
        <taxon>Bacillati</taxon>
        <taxon>Actinomycetota</taxon>
        <taxon>Actinomycetes</taxon>
        <taxon>Pseudonocardiales</taxon>
        <taxon>Pseudonocardiaceae</taxon>
        <taxon>Saccharothrix</taxon>
    </lineage>
</organism>
<dbReference type="GO" id="GO:0005829">
    <property type="term" value="C:cytosol"/>
    <property type="evidence" value="ECO:0007669"/>
    <property type="project" value="TreeGrafter"/>
</dbReference>
<dbReference type="PANTHER" id="PTHR24113:SF12">
    <property type="entry name" value="RAN GTPASE-ACTIVATING PROTEIN 1"/>
    <property type="match status" value="1"/>
</dbReference>
<evidence type="ECO:0000313" key="5">
    <source>
        <dbReference type="Proteomes" id="UP000272729"/>
    </source>
</evidence>
<dbReference type="EMBL" id="RBXR01000001">
    <property type="protein sequence ID" value="RKT72992.1"/>
    <property type="molecule type" value="Genomic_DNA"/>
</dbReference>
<gene>
    <name evidence="4" type="ORF">DFJ66_6318</name>
</gene>
<dbReference type="PANTHER" id="PTHR24113">
    <property type="entry name" value="RAN GTPASE-ACTIVATING PROTEIN 1"/>
    <property type="match status" value="1"/>
</dbReference>
<sequence>MIEEVLGGEPGKLAFRALCAAVGGSAELLARCGEALASWPDEVREAPWSWLAALDAGYTKPTWSLVRSLTMVDRHLSLEKLPLPDPRVRPEVRGVTRIDLGWFATERLAELVDTLDHWPELREVRTGWLLDVNTDVVARLAEHPGLARLESLDLVTLAENLWDYEKPPFRPAGGPLRLRHAGLRAPDLVHLLRTGLVPELRSADVLVCSAEEARELADCPGLGRLDRLAIGFRCGKNGRQPLWQPFFGNVIEADDDAAEVFFAHADLTGLRTLEVRGTSMGTGREGLGARGVEAIVGSGVLGRLTSLTLELVPVGDDTLVRVVEAVDPDRLEELRLVDLVATDRTVEAFGGAFPKLRHLDLSRNRIGEAGARRLASQVRLPALAHLDLSGTGGGSPYYSRSDFQVIGDGGATAWAASDNAVGLKSLRLVATALGADGLGALLRSKRLRDLGALDVSHNPMGSWPADVPLRVRTLLLADCGLGDDDVEALTAVASAPRLRSVSLAYNTVGTRGARALARWAVLPQLWELDLHDHVIGDDGLVDLARSGAARRLLELDLEQDCWNAGRRKYSVPLPAEVVDPASFPALDALYLGVVDEYHGARYSAGFPSAVREELVAADGTRPELVAFLSHLSTESLSDEDVDVRADRDFRSDRAERYAKSVEEALEFARRMHEGEIGWPPPE</sequence>
<evidence type="ECO:0000256" key="2">
    <source>
        <dbReference type="ARBA" id="ARBA00022614"/>
    </source>
</evidence>
<keyword evidence="1" id="KW-0343">GTPase activation</keyword>
<evidence type="ECO:0000256" key="1">
    <source>
        <dbReference type="ARBA" id="ARBA00022468"/>
    </source>
</evidence>
<dbReference type="Pfam" id="PF13516">
    <property type="entry name" value="LRR_6"/>
    <property type="match status" value="2"/>
</dbReference>
<dbReference type="InterPro" id="IPR001611">
    <property type="entry name" value="Leu-rich_rpt"/>
</dbReference>
<dbReference type="RefSeq" id="WP_121226441.1">
    <property type="nucleotide sequence ID" value="NZ_JBIUBA010000028.1"/>
</dbReference>
<dbReference type="GO" id="GO:0031267">
    <property type="term" value="F:small GTPase binding"/>
    <property type="evidence" value="ECO:0007669"/>
    <property type="project" value="TreeGrafter"/>
</dbReference>
<keyword evidence="3" id="KW-0677">Repeat</keyword>
<dbReference type="GO" id="GO:0006913">
    <property type="term" value="P:nucleocytoplasmic transport"/>
    <property type="evidence" value="ECO:0007669"/>
    <property type="project" value="TreeGrafter"/>
</dbReference>
<dbReference type="SMART" id="SM00368">
    <property type="entry name" value="LRR_RI"/>
    <property type="match status" value="2"/>
</dbReference>
<proteinExistence type="predicted"/>
<evidence type="ECO:0000256" key="3">
    <source>
        <dbReference type="ARBA" id="ARBA00022737"/>
    </source>
</evidence>
<keyword evidence="2" id="KW-0433">Leucine-rich repeat</keyword>
<dbReference type="GO" id="GO:0005096">
    <property type="term" value="F:GTPase activator activity"/>
    <property type="evidence" value="ECO:0007669"/>
    <property type="project" value="UniProtKB-KW"/>
</dbReference>
<dbReference type="Proteomes" id="UP000272729">
    <property type="component" value="Unassembled WGS sequence"/>
</dbReference>
<name>A0A495XG38_9PSEU</name>
<keyword evidence="5" id="KW-1185">Reference proteome</keyword>
<protein>
    <submittedName>
        <fullName evidence="4">Leucine rich repeat (LRR) protein</fullName>
    </submittedName>
</protein>
<evidence type="ECO:0000313" key="4">
    <source>
        <dbReference type="EMBL" id="RKT72992.1"/>
    </source>
</evidence>
<accession>A0A495XG38</accession>
<dbReference type="AlphaFoldDB" id="A0A495XG38"/>
<dbReference type="OrthoDB" id="3492797at2"/>
<dbReference type="SUPFAM" id="SSF52047">
    <property type="entry name" value="RNI-like"/>
    <property type="match status" value="1"/>
</dbReference>
<dbReference type="InterPro" id="IPR032675">
    <property type="entry name" value="LRR_dom_sf"/>
</dbReference>
<dbReference type="Gene3D" id="3.80.10.10">
    <property type="entry name" value="Ribonuclease Inhibitor"/>
    <property type="match status" value="2"/>
</dbReference>
<reference evidence="4 5" key="1">
    <citation type="submission" date="2018-10" db="EMBL/GenBank/DDBJ databases">
        <title>Sequencing the genomes of 1000 actinobacteria strains.</title>
        <authorList>
            <person name="Klenk H.-P."/>
        </authorList>
    </citation>
    <scope>NUCLEOTIDE SEQUENCE [LARGE SCALE GENOMIC DNA]</scope>
    <source>
        <strain evidence="4 5">DSM 43911</strain>
    </source>
</reference>